<proteinExistence type="predicted"/>
<sequence length="133" mass="15641">MSDRITAIIPKDATSNVNVDTLELARKTVVKYLIKKVYYADGQVDAYLYKDTKLFYQSPEDIFSEFNYDWMYMHCNQCQKDVKAWWYKTVKQLPDYNNITLPCPCGKTEIDLNRLEYGGINLYFVRSPFAFGI</sequence>
<name>A0A6C0GV58_9BACT</name>
<keyword evidence="2" id="KW-1185">Reference proteome</keyword>
<dbReference type="RefSeq" id="WP_162447162.1">
    <property type="nucleotide sequence ID" value="NZ_CP048222.1"/>
</dbReference>
<dbReference type="KEGG" id="rhoz:GXP67_33510"/>
<reference evidence="1 2" key="1">
    <citation type="submission" date="2020-01" db="EMBL/GenBank/DDBJ databases">
        <authorList>
            <person name="Kim M.K."/>
        </authorList>
    </citation>
    <scope>NUCLEOTIDE SEQUENCE [LARGE SCALE GENOMIC DNA]</scope>
    <source>
        <strain evidence="1 2">172606-1</strain>
    </source>
</reference>
<accession>A0A6C0GV58</accession>
<protein>
    <submittedName>
        <fullName evidence="1">Uncharacterized protein</fullName>
    </submittedName>
</protein>
<evidence type="ECO:0000313" key="2">
    <source>
        <dbReference type="Proteomes" id="UP000480178"/>
    </source>
</evidence>
<dbReference type="EMBL" id="CP048222">
    <property type="protein sequence ID" value="QHT71222.1"/>
    <property type="molecule type" value="Genomic_DNA"/>
</dbReference>
<evidence type="ECO:0000313" key="1">
    <source>
        <dbReference type="EMBL" id="QHT71222.1"/>
    </source>
</evidence>
<organism evidence="1 2">
    <name type="scientific">Rhodocytophaga rosea</name>
    <dbReference type="NCBI Taxonomy" id="2704465"/>
    <lineage>
        <taxon>Bacteria</taxon>
        <taxon>Pseudomonadati</taxon>
        <taxon>Bacteroidota</taxon>
        <taxon>Cytophagia</taxon>
        <taxon>Cytophagales</taxon>
        <taxon>Rhodocytophagaceae</taxon>
        <taxon>Rhodocytophaga</taxon>
    </lineage>
</organism>
<dbReference type="Proteomes" id="UP000480178">
    <property type="component" value="Chromosome"/>
</dbReference>
<gene>
    <name evidence="1" type="ORF">GXP67_33510</name>
</gene>
<dbReference type="AlphaFoldDB" id="A0A6C0GV58"/>